<comment type="similarity">
    <text evidence="1">Belongs to the ATP-dependent AMP-binding enzyme family.</text>
</comment>
<dbReference type="InterPro" id="IPR000873">
    <property type="entry name" value="AMP-dep_synth/lig_dom"/>
</dbReference>
<sequence length="467" mass="51485">MNMTSTQSLRAQTCPESICVHTKNEVFTCSRWEDITKRAAAWLLLQGQPGDIVALTAQNRWETLALFCGAVRAGFTFMPLDPRMTHAERAERLQLAKPALFIGEDDLSQIGGLIQKTAPSSYCHPDSEAIFYSGFTSGSSGTPKQFARNQFSWLKSFEAGLADFPLTGQETAVIAGPIHHSLFLYGMAFALFSGQPIVLMDKFLPQSVIEALNTTESFVFYAVPTMLEAIDQQGGLASAGLVFLSGAGWTAERKQQWMNSYPKAPLYEFYGASELSFVSYMTPNDYKKRPASSGKPSTGVKIDIRSNGKSLPAHQIGTVFVKSPMLFSGYVKQGLCQLDLGEDEFYTVGDAGYLDEEGYLYIVGREQFMIITGGVNVYPEEIERILVKCPGVELAAITSIPDPWLGERIVCFYKGKASTTALRAFAKQALSVQKMPRRWIQVNELPLTSSGKIARKEVQKKAKEALQ</sequence>
<dbReference type="Pfam" id="PF00501">
    <property type="entry name" value="AMP-binding"/>
    <property type="match status" value="1"/>
</dbReference>
<dbReference type="InterPro" id="IPR045851">
    <property type="entry name" value="AMP-bd_C_sf"/>
</dbReference>
<feature type="domain" description="AMP-binding enzyme C-terminal" evidence="4">
    <location>
        <begin position="381"/>
        <end position="452"/>
    </location>
</feature>
<dbReference type="InterPro" id="IPR042099">
    <property type="entry name" value="ANL_N_sf"/>
</dbReference>
<evidence type="ECO:0000259" key="3">
    <source>
        <dbReference type="Pfam" id="PF00501"/>
    </source>
</evidence>
<keyword evidence="2" id="KW-0436">Ligase</keyword>
<gene>
    <name evidence="5" type="ORF">BA724_02525</name>
</gene>
<evidence type="ECO:0008006" key="7">
    <source>
        <dbReference type="Google" id="ProtNLM"/>
    </source>
</evidence>
<dbReference type="OrthoDB" id="9757771at2"/>
<evidence type="ECO:0000313" key="6">
    <source>
        <dbReference type="Proteomes" id="UP000095658"/>
    </source>
</evidence>
<dbReference type="Gene3D" id="3.30.300.30">
    <property type="match status" value="1"/>
</dbReference>
<organism evidence="5 6">
    <name type="scientific">Domibacillus iocasae</name>
    <dbReference type="NCBI Taxonomy" id="1714016"/>
    <lineage>
        <taxon>Bacteria</taxon>
        <taxon>Bacillati</taxon>
        <taxon>Bacillota</taxon>
        <taxon>Bacilli</taxon>
        <taxon>Bacillales</taxon>
        <taxon>Bacillaceae</taxon>
        <taxon>Domibacillus</taxon>
    </lineage>
</organism>
<name>A0A1E7DRK1_9BACI</name>
<dbReference type="RefSeq" id="WP_069937698.1">
    <property type="nucleotide sequence ID" value="NZ_MAMP01000012.1"/>
</dbReference>
<keyword evidence="6" id="KW-1185">Reference proteome</keyword>
<accession>A0A1E7DRK1</accession>
<dbReference type="STRING" id="1714016.BA724_02525"/>
<dbReference type="GO" id="GO:0006631">
    <property type="term" value="P:fatty acid metabolic process"/>
    <property type="evidence" value="ECO:0007669"/>
    <property type="project" value="TreeGrafter"/>
</dbReference>
<proteinExistence type="inferred from homology"/>
<evidence type="ECO:0000313" key="5">
    <source>
        <dbReference type="EMBL" id="OES45701.1"/>
    </source>
</evidence>
<feature type="domain" description="AMP-dependent synthetase/ligase" evidence="3">
    <location>
        <begin position="10"/>
        <end position="330"/>
    </location>
</feature>
<evidence type="ECO:0000256" key="1">
    <source>
        <dbReference type="ARBA" id="ARBA00006432"/>
    </source>
</evidence>
<dbReference type="PANTHER" id="PTHR43201:SF5">
    <property type="entry name" value="MEDIUM-CHAIN ACYL-COA LIGASE ACSF2, MITOCHONDRIAL"/>
    <property type="match status" value="1"/>
</dbReference>
<protein>
    <recommendedName>
        <fullName evidence="7">Acyl-CoA synthetase</fullName>
    </recommendedName>
</protein>
<reference evidence="5 6" key="1">
    <citation type="submission" date="2016-06" db="EMBL/GenBank/DDBJ databases">
        <title>Domibacillus iocasae genome sequencing.</title>
        <authorList>
            <person name="Verma A."/>
            <person name="Pal Y."/>
            <person name="Ojha A.K."/>
            <person name="Krishnamurthi S."/>
        </authorList>
    </citation>
    <scope>NUCLEOTIDE SEQUENCE [LARGE SCALE GENOMIC DNA]</scope>
    <source>
        <strain evidence="5 6">DSM 29979</strain>
    </source>
</reference>
<dbReference type="Gene3D" id="3.40.50.12780">
    <property type="entry name" value="N-terminal domain of ligase-like"/>
    <property type="match status" value="1"/>
</dbReference>
<comment type="caution">
    <text evidence="5">The sequence shown here is derived from an EMBL/GenBank/DDBJ whole genome shotgun (WGS) entry which is preliminary data.</text>
</comment>
<dbReference type="GO" id="GO:0031956">
    <property type="term" value="F:medium-chain fatty acid-CoA ligase activity"/>
    <property type="evidence" value="ECO:0007669"/>
    <property type="project" value="TreeGrafter"/>
</dbReference>
<evidence type="ECO:0000259" key="4">
    <source>
        <dbReference type="Pfam" id="PF13193"/>
    </source>
</evidence>
<dbReference type="EMBL" id="MAMP01000012">
    <property type="protein sequence ID" value="OES45701.1"/>
    <property type="molecule type" value="Genomic_DNA"/>
</dbReference>
<dbReference type="InterPro" id="IPR025110">
    <property type="entry name" value="AMP-bd_C"/>
</dbReference>
<dbReference type="SUPFAM" id="SSF56801">
    <property type="entry name" value="Acetyl-CoA synthetase-like"/>
    <property type="match status" value="1"/>
</dbReference>
<dbReference type="Pfam" id="PF13193">
    <property type="entry name" value="AMP-binding_C"/>
    <property type="match status" value="1"/>
</dbReference>
<dbReference type="PANTHER" id="PTHR43201">
    <property type="entry name" value="ACYL-COA SYNTHETASE"/>
    <property type="match status" value="1"/>
</dbReference>
<evidence type="ECO:0000256" key="2">
    <source>
        <dbReference type="ARBA" id="ARBA00022598"/>
    </source>
</evidence>
<dbReference type="AlphaFoldDB" id="A0A1E7DRK1"/>
<dbReference type="Proteomes" id="UP000095658">
    <property type="component" value="Unassembled WGS sequence"/>
</dbReference>